<dbReference type="PANTHER" id="PTHR43584">
    <property type="entry name" value="NUCLEOTIDYL TRANSFERASE"/>
    <property type="match status" value="1"/>
</dbReference>
<comment type="catalytic activity">
    <reaction evidence="6">
        <text>alpha-D-glucosamine 1-phosphate + acetyl-CoA = N-acetyl-alpha-D-glucosamine 1-phosphate + CoA + H(+)</text>
        <dbReference type="Rhea" id="RHEA:13725"/>
        <dbReference type="ChEBI" id="CHEBI:15378"/>
        <dbReference type="ChEBI" id="CHEBI:57287"/>
        <dbReference type="ChEBI" id="CHEBI:57288"/>
        <dbReference type="ChEBI" id="CHEBI:57776"/>
        <dbReference type="ChEBI" id="CHEBI:58516"/>
        <dbReference type="EC" id="2.3.1.157"/>
    </reaction>
</comment>
<evidence type="ECO:0000313" key="10">
    <source>
        <dbReference type="Proteomes" id="UP000241848"/>
    </source>
</evidence>
<evidence type="ECO:0000256" key="5">
    <source>
        <dbReference type="ARBA" id="ARBA00023315"/>
    </source>
</evidence>
<dbReference type="InterPro" id="IPR011004">
    <property type="entry name" value="Trimer_LpxA-like_sf"/>
</dbReference>
<evidence type="ECO:0000256" key="4">
    <source>
        <dbReference type="ARBA" id="ARBA00023268"/>
    </source>
</evidence>
<evidence type="ECO:0000256" key="6">
    <source>
        <dbReference type="ARBA" id="ARBA00048247"/>
    </source>
</evidence>
<evidence type="ECO:0000256" key="2">
    <source>
        <dbReference type="ARBA" id="ARBA00022695"/>
    </source>
</evidence>
<dbReference type="InterPro" id="IPR029044">
    <property type="entry name" value="Nucleotide-diphossugar_trans"/>
</dbReference>
<comment type="catalytic activity">
    <reaction evidence="7">
        <text>N-acetyl-alpha-D-glucosamine 1-phosphate + UTP + H(+) = UDP-N-acetyl-alpha-D-glucosamine + diphosphate</text>
        <dbReference type="Rhea" id="RHEA:13509"/>
        <dbReference type="ChEBI" id="CHEBI:15378"/>
        <dbReference type="ChEBI" id="CHEBI:33019"/>
        <dbReference type="ChEBI" id="CHEBI:46398"/>
        <dbReference type="ChEBI" id="CHEBI:57705"/>
        <dbReference type="ChEBI" id="CHEBI:57776"/>
        <dbReference type="EC" id="2.7.7.23"/>
    </reaction>
</comment>
<sequence length="536" mass="58503">MARSRDEPRCRYGPAVASAGGAQRVTGLWWHGGAMAQKCCLDEIAGKAWRRWRLKRRDAVRFAQLGQVFSARIPEASWLLQVFPRQHVVRNEEDELMTVARAVVVAAGRGRRMAPFHLARPKCLLPLLNEPLLAHLYRALAGAGIAEVTLVVRQADQPLVASVVSEGLAVHWVTANDDGGSGTAAALGLQEIPGDETCLVVEGDVWVDAADLMRLMASLSDNDMAVLVDPLKEEAPHDWIVADVNENQVCGAWGHPREGEWRISGVYVLTPAARQALQQPRRRGVRVPVGGMPHAEYDIAEVINTLLDAGGKVAACRAEKPVMNWDKPWHIYQGNLWALHEWGASHQIDAAPDSVIDASAVIRGPLRVGRGSRIGRGAIIEGPVIVGEKVVIDDYAKVSHAVVGDSSLVSHTAEFLGGVIMENVYLMHNCELYGVLGHSVDIGAGTVCGTLRFDDRETPHRILGRWETPKHGSNATYLGDFSRTGVNVVILPGKHIGPYAVVGPGVVVNRDIEAYTEVLLEQQWTVRKWGPEHYGW</sequence>
<feature type="domain" description="MobA-like NTP transferase" evidence="8">
    <location>
        <begin position="102"/>
        <end position="231"/>
    </location>
</feature>
<dbReference type="InterPro" id="IPR018357">
    <property type="entry name" value="Hexapep_transf_CS"/>
</dbReference>
<dbReference type="PROSITE" id="PS00101">
    <property type="entry name" value="HEXAPEP_TRANSFERASES"/>
    <property type="match status" value="1"/>
</dbReference>
<evidence type="ECO:0000259" key="8">
    <source>
        <dbReference type="Pfam" id="PF12804"/>
    </source>
</evidence>
<keyword evidence="1" id="KW-0808">Transferase</keyword>
<evidence type="ECO:0000256" key="1">
    <source>
        <dbReference type="ARBA" id="ARBA00022679"/>
    </source>
</evidence>
<dbReference type="AlphaFoldDB" id="A0A2T2WD57"/>
<organism evidence="9 10">
    <name type="scientific">Sulfobacillus acidophilus</name>
    <dbReference type="NCBI Taxonomy" id="53633"/>
    <lineage>
        <taxon>Bacteria</taxon>
        <taxon>Bacillati</taxon>
        <taxon>Bacillota</taxon>
        <taxon>Clostridia</taxon>
        <taxon>Eubacteriales</taxon>
        <taxon>Clostridiales Family XVII. Incertae Sedis</taxon>
        <taxon>Sulfobacillus</taxon>
    </lineage>
</organism>
<dbReference type="GO" id="GO:0003977">
    <property type="term" value="F:UDP-N-acetylglucosamine diphosphorylase activity"/>
    <property type="evidence" value="ECO:0007669"/>
    <property type="project" value="UniProtKB-EC"/>
</dbReference>
<dbReference type="SUPFAM" id="SSF53448">
    <property type="entry name" value="Nucleotide-diphospho-sugar transferases"/>
    <property type="match status" value="1"/>
</dbReference>
<dbReference type="PANTHER" id="PTHR43584:SF8">
    <property type="entry name" value="N-ACETYLMURAMATE ALPHA-1-PHOSPHATE URIDYLYLTRANSFERASE"/>
    <property type="match status" value="1"/>
</dbReference>
<protein>
    <recommendedName>
        <fullName evidence="8">MobA-like NTP transferase domain-containing protein</fullName>
    </recommendedName>
</protein>
<evidence type="ECO:0000256" key="3">
    <source>
        <dbReference type="ARBA" id="ARBA00022737"/>
    </source>
</evidence>
<comment type="caution">
    <text evidence="9">The sequence shown here is derived from an EMBL/GenBank/DDBJ whole genome shotgun (WGS) entry which is preliminary data.</text>
</comment>
<dbReference type="EMBL" id="PXYV01000080">
    <property type="protein sequence ID" value="PSR20171.1"/>
    <property type="molecule type" value="Genomic_DNA"/>
</dbReference>
<name>A0A2T2WD57_9FIRM</name>
<dbReference type="InterPro" id="IPR025877">
    <property type="entry name" value="MobA-like_NTP_Trfase"/>
</dbReference>
<keyword evidence="3" id="KW-0677">Repeat</keyword>
<evidence type="ECO:0000313" key="9">
    <source>
        <dbReference type="EMBL" id="PSR20171.1"/>
    </source>
</evidence>
<reference evidence="9 10" key="1">
    <citation type="journal article" date="2014" name="BMC Genomics">
        <title>Comparison of environmental and isolate Sulfobacillus genomes reveals diverse carbon, sulfur, nitrogen, and hydrogen metabolisms.</title>
        <authorList>
            <person name="Justice N.B."/>
            <person name="Norman A."/>
            <person name="Brown C.T."/>
            <person name="Singh A."/>
            <person name="Thomas B.C."/>
            <person name="Banfield J.F."/>
        </authorList>
    </citation>
    <scope>NUCLEOTIDE SEQUENCE [LARGE SCALE GENOMIC DNA]</scope>
    <source>
        <strain evidence="9">AMDSBA3</strain>
    </source>
</reference>
<dbReference type="Gene3D" id="3.90.550.10">
    <property type="entry name" value="Spore Coat Polysaccharide Biosynthesis Protein SpsA, Chain A"/>
    <property type="match status" value="1"/>
</dbReference>
<proteinExistence type="predicted"/>
<keyword evidence="2" id="KW-0548">Nucleotidyltransferase</keyword>
<gene>
    <name evidence="9" type="ORF">C7B45_16155</name>
</gene>
<accession>A0A2T2WD57</accession>
<dbReference type="SUPFAM" id="SSF51161">
    <property type="entry name" value="Trimeric LpxA-like enzymes"/>
    <property type="match status" value="1"/>
</dbReference>
<keyword evidence="5" id="KW-0012">Acyltransferase</keyword>
<dbReference type="InterPro" id="IPR050065">
    <property type="entry name" value="GlmU-like"/>
</dbReference>
<dbReference type="Proteomes" id="UP000241848">
    <property type="component" value="Unassembled WGS sequence"/>
</dbReference>
<dbReference type="Pfam" id="PF12804">
    <property type="entry name" value="NTP_transf_3"/>
    <property type="match status" value="1"/>
</dbReference>
<dbReference type="GO" id="GO:0019134">
    <property type="term" value="F:glucosamine-1-phosphate N-acetyltransferase activity"/>
    <property type="evidence" value="ECO:0007669"/>
    <property type="project" value="UniProtKB-EC"/>
</dbReference>
<dbReference type="Gene3D" id="2.160.10.10">
    <property type="entry name" value="Hexapeptide repeat proteins"/>
    <property type="match status" value="1"/>
</dbReference>
<keyword evidence="4" id="KW-0511">Multifunctional enzyme</keyword>
<evidence type="ECO:0000256" key="7">
    <source>
        <dbReference type="ARBA" id="ARBA00048493"/>
    </source>
</evidence>